<evidence type="ECO:0000256" key="1">
    <source>
        <dbReference type="SAM" id="MobiDB-lite"/>
    </source>
</evidence>
<protein>
    <submittedName>
        <fullName evidence="2">LPS assembly lipoprotein LptE</fullName>
    </submittedName>
</protein>
<keyword evidence="3" id="KW-1185">Reference proteome</keyword>
<dbReference type="GO" id="GO:0043165">
    <property type="term" value="P:Gram-negative-bacterium-type cell outer membrane assembly"/>
    <property type="evidence" value="ECO:0007669"/>
    <property type="project" value="InterPro"/>
</dbReference>
<feature type="region of interest" description="Disordered" evidence="1">
    <location>
        <begin position="187"/>
        <end position="223"/>
    </location>
</feature>
<gene>
    <name evidence="2" type="primary">lptE</name>
    <name evidence="2" type="ORF">PQG83_17250</name>
</gene>
<sequence>MSGWGILLCLTAGCGYQFTVEGPGPVIGGSADHVAQGPPVRLVLPVLKNNSFEPNLEFKYTRYLRQAFQSVGTAEFVDDASAEFVMEGAILSVGLSSLAFTRTQTQESRVMVKVLLKVKDRKTKKVRWSQIGTGTAEFFVNATSTSDAERGLQFNRVLQDRAIEQAGQQVAADLADQFLGAREQGVFDSNRKATIPDPESGGGESPEISAPYGDLITPGAQLP</sequence>
<dbReference type="RefSeq" id="WP_312743710.1">
    <property type="nucleotide sequence ID" value="NZ_CP116968.1"/>
</dbReference>
<dbReference type="InterPro" id="IPR007485">
    <property type="entry name" value="LPS_assembly_LptE"/>
</dbReference>
<dbReference type="EMBL" id="CP116968">
    <property type="protein sequence ID" value="WNM61485.1"/>
    <property type="molecule type" value="Genomic_DNA"/>
</dbReference>
<keyword evidence="2" id="KW-0449">Lipoprotein</keyword>
<dbReference type="Proteomes" id="UP001302494">
    <property type="component" value="Chromosome"/>
</dbReference>
<dbReference type="GO" id="GO:0019867">
    <property type="term" value="C:outer membrane"/>
    <property type="evidence" value="ECO:0007669"/>
    <property type="project" value="InterPro"/>
</dbReference>
<dbReference type="KEGG" id="nneo:PQG83_17250"/>
<dbReference type="AlphaFoldDB" id="A0AA96JVW7"/>
<name>A0AA96JVW7_9BACT</name>
<dbReference type="Pfam" id="PF04390">
    <property type="entry name" value="LptE"/>
    <property type="match status" value="1"/>
</dbReference>
<proteinExistence type="predicted"/>
<accession>A0AA96JVW7</accession>
<organism evidence="2 3">
    <name type="scientific">Candidatus Nitrospira neomarina</name>
    <dbReference type="NCBI Taxonomy" id="3020899"/>
    <lineage>
        <taxon>Bacteria</taxon>
        <taxon>Pseudomonadati</taxon>
        <taxon>Nitrospirota</taxon>
        <taxon>Nitrospiria</taxon>
        <taxon>Nitrospirales</taxon>
        <taxon>Nitrospiraceae</taxon>
        <taxon>Nitrospira</taxon>
    </lineage>
</organism>
<reference evidence="2 3" key="1">
    <citation type="submission" date="2023-01" db="EMBL/GenBank/DDBJ databases">
        <title>Cultivation and genomic characterization of new, ubiquitous marine nitrite-oxidizing bacteria from the Nitrospirales.</title>
        <authorList>
            <person name="Mueller A.J."/>
            <person name="Daebeler A."/>
            <person name="Herbold C.W."/>
            <person name="Kirkegaard R.H."/>
            <person name="Daims H."/>
        </authorList>
    </citation>
    <scope>NUCLEOTIDE SEQUENCE [LARGE SCALE GENOMIC DNA]</scope>
    <source>
        <strain evidence="2 3">DK</strain>
    </source>
</reference>
<evidence type="ECO:0000313" key="2">
    <source>
        <dbReference type="EMBL" id="WNM61485.1"/>
    </source>
</evidence>
<evidence type="ECO:0000313" key="3">
    <source>
        <dbReference type="Proteomes" id="UP001302494"/>
    </source>
</evidence>